<feature type="short sequence motif" description="HXTX 1" evidence="2">
    <location>
        <begin position="42"/>
        <end position="45"/>
    </location>
</feature>
<dbReference type="SUPFAM" id="SSF55144">
    <property type="entry name" value="LigT-like"/>
    <property type="match status" value="1"/>
</dbReference>
<comment type="catalytic activity">
    <reaction evidence="2">
        <text>a 3'-end 2',3'-cyclophospho-ribonucleotide-RNA + H2O = a 3'-end 2'-phospho-ribonucleotide-RNA + H(+)</text>
        <dbReference type="Rhea" id="RHEA:11828"/>
        <dbReference type="Rhea" id="RHEA-COMP:10464"/>
        <dbReference type="Rhea" id="RHEA-COMP:17353"/>
        <dbReference type="ChEBI" id="CHEBI:15377"/>
        <dbReference type="ChEBI" id="CHEBI:15378"/>
        <dbReference type="ChEBI" id="CHEBI:83064"/>
        <dbReference type="ChEBI" id="CHEBI:173113"/>
        <dbReference type="EC" id="3.1.4.58"/>
    </reaction>
</comment>
<dbReference type="NCBIfam" id="TIGR02258">
    <property type="entry name" value="2_5_ligase"/>
    <property type="match status" value="1"/>
</dbReference>
<evidence type="ECO:0000313" key="3">
    <source>
        <dbReference type="EMBL" id="SDM90972.1"/>
    </source>
</evidence>
<dbReference type="RefSeq" id="WP_090235051.1">
    <property type="nucleotide sequence ID" value="NZ_FNHW01000001.1"/>
</dbReference>
<reference evidence="4" key="1">
    <citation type="submission" date="2016-10" db="EMBL/GenBank/DDBJ databases">
        <authorList>
            <person name="Varghese N."/>
            <person name="Submissions S."/>
        </authorList>
    </citation>
    <scope>NUCLEOTIDE SEQUENCE [LARGE SCALE GENOMIC DNA]</scope>
    <source>
        <strain evidence="4">CGMCC 1.6854</strain>
    </source>
</reference>
<dbReference type="PANTHER" id="PTHR35561:SF1">
    <property type="entry name" value="RNA 2',3'-CYCLIC PHOSPHODIESTERASE"/>
    <property type="match status" value="1"/>
</dbReference>
<dbReference type="Pfam" id="PF13563">
    <property type="entry name" value="2_5_RNA_ligase2"/>
    <property type="match status" value="1"/>
</dbReference>
<dbReference type="GO" id="GO:0004113">
    <property type="term" value="F:2',3'-cyclic-nucleotide 3'-phosphodiesterase activity"/>
    <property type="evidence" value="ECO:0007669"/>
    <property type="project" value="InterPro"/>
</dbReference>
<sequence length="192" mass="21842">MNRHVFAAVPLPVHIKNAIHEGTLLLKGRVPFKQWVHPEDLHLTLSFLGQADQTKLDSLREILHQELLECPAFLLTLSTSGFFGKKQQPRIFWLGIEKQPALIELQKKVHASCEQAGFTLESRAYSPHITLAKRWKDAETTINEGFVEQELASLAGRSFNVKDIVLYETHLDKIPKYQVIEKIPLKGARNDS</sequence>
<dbReference type="InterPro" id="IPR004175">
    <property type="entry name" value="RNA_CPDase"/>
</dbReference>
<dbReference type="EC" id="3.1.4.58" evidence="2"/>
<keyword evidence="4" id="KW-1185">Reference proteome</keyword>
<evidence type="ECO:0000256" key="2">
    <source>
        <dbReference type="HAMAP-Rule" id="MF_01940"/>
    </source>
</evidence>
<comment type="similarity">
    <text evidence="2">Belongs to the 2H phosphoesterase superfamily. ThpR family.</text>
</comment>
<dbReference type="OrthoDB" id="9789350at2"/>
<feature type="active site" description="Proton acceptor" evidence="2">
    <location>
        <position position="128"/>
    </location>
</feature>
<keyword evidence="3" id="KW-0436">Ligase</keyword>
<dbReference type="Proteomes" id="UP000199544">
    <property type="component" value="Unassembled WGS sequence"/>
</dbReference>
<dbReference type="EMBL" id="FNHW01000001">
    <property type="protein sequence ID" value="SDM90972.1"/>
    <property type="molecule type" value="Genomic_DNA"/>
</dbReference>
<organism evidence="3 4">
    <name type="scientific">Fictibacillus solisalsi</name>
    <dbReference type="NCBI Taxonomy" id="459525"/>
    <lineage>
        <taxon>Bacteria</taxon>
        <taxon>Bacillati</taxon>
        <taxon>Bacillota</taxon>
        <taxon>Bacilli</taxon>
        <taxon>Bacillales</taxon>
        <taxon>Fictibacillaceae</taxon>
        <taxon>Fictibacillus</taxon>
    </lineage>
</organism>
<dbReference type="InterPro" id="IPR009097">
    <property type="entry name" value="Cyclic_Pdiesterase"/>
</dbReference>
<feature type="short sequence motif" description="HXTX 2" evidence="2">
    <location>
        <begin position="128"/>
        <end position="131"/>
    </location>
</feature>
<dbReference type="HAMAP" id="MF_01940">
    <property type="entry name" value="RNA_CPDase"/>
    <property type="match status" value="1"/>
</dbReference>
<proteinExistence type="inferred from homology"/>
<comment type="function">
    <text evidence="2">Hydrolyzes RNA 2',3'-cyclic phosphodiester to an RNA 2'-phosphomonoester.</text>
</comment>
<dbReference type="GO" id="GO:0008664">
    <property type="term" value="F:RNA 2',3'-cyclic 3'-phosphodiesterase activity"/>
    <property type="evidence" value="ECO:0007669"/>
    <property type="project" value="UniProtKB-EC"/>
</dbReference>
<dbReference type="Gene3D" id="3.90.1140.10">
    <property type="entry name" value="Cyclic phosphodiesterase"/>
    <property type="match status" value="1"/>
</dbReference>
<evidence type="ECO:0000313" key="4">
    <source>
        <dbReference type="Proteomes" id="UP000199544"/>
    </source>
</evidence>
<dbReference type="AlphaFoldDB" id="A0A1G9X2R5"/>
<gene>
    <name evidence="3" type="ORF">SAMN04488137_2535</name>
</gene>
<name>A0A1G9X2R5_9BACL</name>
<accession>A0A1G9X2R5</accession>
<dbReference type="STRING" id="459525.SAMN04488137_2535"/>
<dbReference type="PANTHER" id="PTHR35561">
    <property type="entry name" value="RNA 2',3'-CYCLIC PHOSPHODIESTERASE"/>
    <property type="match status" value="1"/>
</dbReference>
<feature type="active site" description="Proton donor" evidence="2">
    <location>
        <position position="42"/>
    </location>
</feature>
<protein>
    <recommendedName>
        <fullName evidence="2">RNA 2',3'-cyclic phosphodiesterase</fullName>
        <shortName evidence="2">RNA 2',3'-CPDase</shortName>
        <ecNumber evidence="2">3.1.4.58</ecNumber>
    </recommendedName>
</protein>
<keyword evidence="1 2" id="KW-0378">Hydrolase</keyword>
<evidence type="ECO:0000256" key="1">
    <source>
        <dbReference type="ARBA" id="ARBA00022801"/>
    </source>
</evidence>
<dbReference type="GO" id="GO:0016874">
    <property type="term" value="F:ligase activity"/>
    <property type="evidence" value="ECO:0007669"/>
    <property type="project" value="UniProtKB-KW"/>
</dbReference>